<dbReference type="Proteomes" id="UP001583186">
    <property type="component" value="Unassembled WGS sequence"/>
</dbReference>
<reference evidence="5 6" key="1">
    <citation type="journal article" date="2024" name="IMA Fungus">
        <title>IMA Genome - F19 : A genome assembly and annotation guide to empower mycologists, including annotated draft genome sequences of Ceratocystis pirilliformis, Diaporthe australafricana, Fusarium ophioides, Paecilomyces lecythidis, and Sporothrix stenoceras.</title>
        <authorList>
            <person name="Aylward J."/>
            <person name="Wilson A.M."/>
            <person name="Visagie C.M."/>
            <person name="Spraker J."/>
            <person name="Barnes I."/>
            <person name="Buitendag C."/>
            <person name="Ceriani C."/>
            <person name="Del Mar Angel L."/>
            <person name="du Plessis D."/>
            <person name="Fuchs T."/>
            <person name="Gasser K."/>
            <person name="Kramer D."/>
            <person name="Li W."/>
            <person name="Munsamy K."/>
            <person name="Piso A."/>
            <person name="Price J.L."/>
            <person name="Sonnekus B."/>
            <person name="Thomas C."/>
            <person name="van der Nest A."/>
            <person name="van Dijk A."/>
            <person name="van Heerden A."/>
            <person name="van Vuuren N."/>
            <person name="Yilmaz N."/>
            <person name="Duong T.A."/>
            <person name="van der Merwe N.A."/>
            <person name="Wingfield M.J."/>
            <person name="Wingfield B.D."/>
        </authorList>
    </citation>
    <scope>NUCLEOTIDE SEQUENCE [LARGE SCALE GENOMIC DNA]</scope>
    <source>
        <strain evidence="5 6">CMW 5346</strain>
    </source>
</reference>
<dbReference type="PANTHER" id="PTHR10209">
    <property type="entry name" value="OXIDOREDUCTASE, 2OG-FE II OXYGENASE FAMILY PROTEIN"/>
    <property type="match status" value="1"/>
</dbReference>
<dbReference type="SUPFAM" id="SSF51197">
    <property type="entry name" value="Clavaminate synthase-like"/>
    <property type="match status" value="1"/>
</dbReference>
<organism evidence="5 6">
    <name type="scientific">Sporothrix stenoceras</name>
    <dbReference type="NCBI Taxonomy" id="5173"/>
    <lineage>
        <taxon>Eukaryota</taxon>
        <taxon>Fungi</taxon>
        <taxon>Dikarya</taxon>
        <taxon>Ascomycota</taxon>
        <taxon>Pezizomycotina</taxon>
        <taxon>Sordariomycetes</taxon>
        <taxon>Sordariomycetidae</taxon>
        <taxon>Ophiostomatales</taxon>
        <taxon>Ophiostomataceae</taxon>
        <taxon>Sporothrix</taxon>
    </lineage>
</organism>
<keyword evidence="3" id="KW-0408">Iron</keyword>
<dbReference type="Gene3D" id="2.60.120.330">
    <property type="entry name" value="B-lactam Antibiotic, Isopenicillin N Synthase, Chain"/>
    <property type="match status" value="2"/>
</dbReference>
<sequence>MSTTKTTIVTNTTVNKAPEQQYVVFHGARGEGKRPIPSGSQMKKTFKSISQIDFAKMHGSLKDRQALAAQVKSAFTKCGFLYACNHGISEELQAQVLDVMKAFFALPTEEKVKIHINNSPEIKGYECLFETKLDTRTRGDMKEALNFGDDPTEPERNCPPDFDLSYYPGNGTVPINQWPAQPANFRDVLYQYHAAVMAFSRQLLHIVALALDLDEDFFDTLTVFPMAGLRPLYYPPQELAEDIGIGAHAGYSWFTVVNQLAFASSPITGPLALEVLNANGHWGAGTARYSLPFFFSPSHDALVDIVPTCWSEERPKTAEPILAGVWQRERLYRSRYKHPTAVAARGAKQ</sequence>
<comment type="caution">
    <text evidence="5">The sequence shown here is derived from an EMBL/GenBank/DDBJ whole genome shotgun (WGS) entry which is preliminary data.</text>
</comment>
<evidence type="ECO:0000313" key="6">
    <source>
        <dbReference type="Proteomes" id="UP001583186"/>
    </source>
</evidence>
<dbReference type="PRINTS" id="PR00682">
    <property type="entry name" value="IPNSYNTHASE"/>
</dbReference>
<evidence type="ECO:0000259" key="4">
    <source>
        <dbReference type="Pfam" id="PF14226"/>
    </source>
</evidence>
<dbReference type="InterPro" id="IPR027443">
    <property type="entry name" value="IPNS-like_sf"/>
</dbReference>
<evidence type="ECO:0000256" key="3">
    <source>
        <dbReference type="ARBA" id="ARBA00023004"/>
    </source>
</evidence>
<dbReference type="InterPro" id="IPR026992">
    <property type="entry name" value="DIOX_N"/>
</dbReference>
<keyword evidence="2" id="KW-0560">Oxidoreductase</keyword>
<proteinExistence type="predicted"/>
<protein>
    <recommendedName>
        <fullName evidence="4">Non-haem dioxygenase N-terminal domain-containing protein</fullName>
    </recommendedName>
</protein>
<keyword evidence="1" id="KW-0479">Metal-binding</keyword>
<dbReference type="Pfam" id="PF14226">
    <property type="entry name" value="DIOX_N"/>
    <property type="match status" value="1"/>
</dbReference>
<evidence type="ECO:0000256" key="1">
    <source>
        <dbReference type="ARBA" id="ARBA00022723"/>
    </source>
</evidence>
<accession>A0ABR3Z9N3</accession>
<name>A0ABR3Z9N3_9PEZI</name>
<evidence type="ECO:0000256" key="2">
    <source>
        <dbReference type="ARBA" id="ARBA00023002"/>
    </source>
</evidence>
<evidence type="ECO:0000313" key="5">
    <source>
        <dbReference type="EMBL" id="KAL1897035.1"/>
    </source>
</evidence>
<keyword evidence="6" id="KW-1185">Reference proteome</keyword>
<dbReference type="PANTHER" id="PTHR10209:SF804">
    <property type="entry name" value="FE2OG DIOXYGENASE DOMAIN-CONTAINING PROTEIN"/>
    <property type="match status" value="1"/>
</dbReference>
<dbReference type="EMBL" id="JAWCUI010000020">
    <property type="protein sequence ID" value="KAL1897035.1"/>
    <property type="molecule type" value="Genomic_DNA"/>
</dbReference>
<gene>
    <name evidence="5" type="ORF">Sste5346_004239</name>
</gene>
<feature type="domain" description="Non-haem dioxygenase N-terminal" evidence="4">
    <location>
        <begin position="51"/>
        <end position="160"/>
    </location>
</feature>